<evidence type="ECO:0000256" key="1">
    <source>
        <dbReference type="SAM" id="Phobius"/>
    </source>
</evidence>
<gene>
    <name evidence="2" type="ORF">J3495_11030</name>
</gene>
<proteinExistence type="predicted"/>
<protein>
    <submittedName>
        <fullName evidence="2">DUF4386 domain-containing protein</fullName>
    </submittedName>
</protein>
<accession>A0A940XF72</accession>
<organism evidence="2 3">
    <name type="scientific">Flavobacterium geliluteum</name>
    <dbReference type="NCBI Taxonomy" id="2816120"/>
    <lineage>
        <taxon>Bacteria</taxon>
        <taxon>Pseudomonadati</taxon>
        <taxon>Bacteroidota</taxon>
        <taxon>Flavobacteriia</taxon>
        <taxon>Flavobacteriales</taxon>
        <taxon>Flavobacteriaceae</taxon>
        <taxon>Flavobacterium</taxon>
    </lineage>
</organism>
<dbReference type="Pfam" id="PF14329">
    <property type="entry name" value="DUF4386"/>
    <property type="match status" value="1"/>
</dbReference>
<feature type="transmembrane region" description="Helical" evidence="1">
    <location>
        <begin position="160"/>
        <end position="183"/>
    </location>
</feature>
<feature type="transmembrane region" description="Helical" evidence="1">
    <location>
        <begin position="89"/>
        <end position="113"/>
    </location>
</feature>
<dbReference type="RefSeq" id="WP_210666613.1">
    <property type="nucleotide sequence ID" value="NZ_JAGFBV010000016.1"/>
</dbReference>
<feature type="transmembrane region" description="Helical" evidence="1">
    <location>
        <begin position="195"/>
        <end position="214"/>
    </location>
</feature>
<dbReference type="Proteomes" id="UP000675047">
    <property type="component" value="Unassembled WGS sequence"/>
</dbReference>
<feature type="transmembrane region" description="Helical" evidence="1">
    <location>
        <begin position="12"/>
        <end position="34"/>
    </location>
</feature>
<keyword evidence="1" id="KW-0472">Membrane</keyword>
<evidence type="ECO:0000313" key="2">
    <source>
        <dbReference type="EMBL" id="MBP4138620.1"/>
    </source>
</evidence>
<reference evidence="2 3" key="1">
    <citation type="submission" date="2021-03" db="EMBL/GenBank/DDBJ databases">
        <title>Flavobacterium Flabelliformis Sp. Nov. And Flavobacterium Geliluteum Sp. Nov., Two Novel Multidrug Resistant Psychrophilic Species Isolated From Antarctica.</title>
        <authorList>
            <person name="Kralova S."/>
            <person name="Busse H.J."/>
            <person name="Bezdicek M."/>
            <person name="Nykrynova M."/>
            <person name="Kroupova E."/>
            <person name="Krsek D."/>
            <person name="Sedlacek I."/>
        </authorList>
    </citation>
    <scope>NUCLEOTIDE SEQUENCE [LARGE SCALE GENOMIC DNA]</scope>
    <source>
        <strain evidence="2 3">P7388</strain>
    </source>
</reference>
<keyword evidence="1" id="KW-1133">Transmembrane helix</keyword>
<keyword evidence="3" id="KW-1185">Reference proteome</keyword>
<dbReference type="EMBL" id="JAGFBV010000016">
    <property type="protein sequence ID" value="MBP4138620.1"/>
    <property type="molecule type" value="Genomic_DNA"/>
</dbReference>
<comment type="caution">
    <text evidence="2">The sequence shown here is derived from an EMBL/GenBank/DDBJ whole genome shotgun (WGS) entry which is preliminary data.</text>
</comment>
<keyword evidence="1" id="KW-0812">Transmembrane</keyword>
<feature type="transmembrane region" description="Helical" evidence="1">
    <location>
        <begin position="133"/>
        <end position="153"/>
    </location>
</feature>
<name>A0A940XF72_9FLAO</name>
<dbReference type="AlphaFoldDB" id="A0A940XF72"/>
<dbReference type="InterPro" id="IPR025495">
    <property type="entry name" value="DUF4386"/>
</dbReference>
<evidence type="ECO:0000313" key="3">
    <source>
        <dbReference type="Proteomes" id="UP000675047"/>
    </source>
</evidence>
<sequence length="225" mass="25908">MKNHEVGKIIGYSLLLMAIIAGIAYGYLFKNIYVPSNSQETLTNLKNFEQQFRIFIFLFIVILVLDILVSIALYDFFETTSKFITKICCVLRLVYSSLLGIAISCLIVMLQLIRSQNQNNDYIMNFLSAFLEIWSISLIVFGLHLLLLGYIIIKSKTIPNYIGIFTIVAAFCYILNNVMNILFKDYLLYKENVEMILSLPMALGELVLAFWLILKKQTTLKQSFF</sequence>
<feature type="transmembrane region" description="Helical" evidence="1">
    <location>
        <begin position="54"/>
        <end position="77"/>
    </location>
</feature>